<keyword evidence="6 10" id="KW-0812">Transmembrane</keyword>
<evidence type="ECO:0000256" key="10">
    <source>
        <dbReference type="SAM" id="Phobius"/>
    </source>
</evidence>
<dbReference type="AlphaFoldDB" id="A0A0E3S7B8"/>
<evidence type="ECO:0000256" key="7">
    <source>
        <dbReference type="ARBA" id="ARBA00022989"/>
    </source>
</evidence>
<feature type="transmembrane region" description="Helical" evidence="10">
    <location>
        <begin position="21"/>
        <end position="41"/>
    </location>
</feature>
<dbReference type="PANTHER" id="PTHR43823">
    <property type="entry name" value="SPORULATION PROTEIN YKVU"/>
    <property type="match status" value="1"/>
</dbReference>
<feature type="transmembrane region" description="Helical" evidence="10">
    <location>
        <begin position="388"/>
        <end position="411"/>
    </location>
</feature>
<evidence type="ECO:0000256" key="8">
    <source>
        <dbReference type="ARBA" id="ARBA00023136"/>
    </source>
</evidence>
<gene>
    <name evidence="11" type="ORF">MSLAZ_1642</name>
</gene>
<evidence type="ECO:0000256" key="1">
    <source>
        <dbReference type="ARBA" id="ARBA00004651"/>
    </source>
</evidence>
<evidence type="ECO:0000256" key="4">
    <source>
        <dbReference type="ARBA" id="ARBA00022448"/>
    </source>
</evidence>
<comment type="subcellular location">
    <subcellularLocation>
        <location evidence="1">Cell membrane</location>
        <topology evidence="1">Multi-pass membrane protein</topology>
    </subcellularLocation>
</comment>
<feature type="transmembrane region" description="Helical" evidence="10">
    <location>
        <begin position="417"/>
        <end position="436"/>
    </location>
</feature>
<protein>
    <recommendedName>
        <fullName evidence="3">Multidrug export protein MepA</fullName>
    </recommendedName>
</protein>
<feature type="transmembrane region" description="Helical" evidence="10">
    <location>
        <begin position="191"/>
        <end position="214"/>
    </location>
</feature>
<evidence type="ECO:0000256" key="6">
    <source>
        <dbReference type="ARBA" id="ARBA00022692"/>
    </source>
</evidence>
<dbReference type="Pfam" id="PF01554">
    <property type="entry name" value="MatE"/>
    <property type="match status" value="2"/>
</dbReference>
<feature type="transmembrane region" description="Helical" evidence="10">
    <location>
        <begin position="318"/>
        <end position="342"/>
    </location>
</feature>
<dbReference type="NCBIfam" id="TIGR00797">
    <property type="entry name" value="matE"/>
    <property type="match status" value="1"/>
</dbReference>
<evidence type="ECO:0000313" key="11">
    <source>
        <dbReference type="EMBL" id="AKB74903.1"/>
    </source>
</evidence>
<dbReference type="GO" id="GO:0015297">
    <property type="term" value="F:antiporter activity"/>
    <property type="evidence" value="ECO:0007669"/>
    <property type="project" value="InterPro"/>
</dbReference>
<feature type="transmembrane region" description="Helical" evidence="10">
    <location>
        <begin position="277"/>
        <end position="306"/>
    </location>
</feature>
<keyword evidence="7 10" id="KW-1133">Transmembrane helix</keyword>
<dbReference type="InterPro" id="IPR045070">
    <property type="entry name" value="MATE_MepA-like"/>
</dbReference>
<dbReference type="GO" id="GO:0042910">
    <property type="term" value="F:xenobiotic transmembrane transporter activity"/>
    <property type="evidence" value="ECO:0007669"/>
    <property type="project" value="InterPro"/>
</dbReference>
<proteinExistence type="inferred from homology"/>
<accession>A0A0E3S7B8</accession>
<feature type="transmembrane region" description="Helical" evidence="10">
    <location>
        <begin position="94"/>
        <end position="115"/>
    </location>
</feature>
<name>A0A0E3S7B8_9EURY</name>
<evidence type="ECO:0000256" key="9">
    <source>
        <dbReference type="ARBA" id="ARBA00023251"/>
    </source>
</evidence>
<dbReference type="PATRIC" id="fig|1434111.4.peg.2145"/>
<dbReference type="HOGENOM" id="CLU_012893_0_2_2"/>
<dbReference type="KEGG" id="mls:MSLAZ_1642"/>
<dbReference type="InterPro" id="IPR051327">
    <property type="entry name" value="MATE_MepA_subfamily"/>
</dbReference>
<dbReference type="InterPro" id="IPR002528">
    <property type="entry name" value="MATE_fam"/>
</dbReference>
<evidence type="ECO:0000256" key="5">
    <source>
        <dbReference type="ARBA" id="ARBA00022475"/>
    </source>
</evidence>
<keyword evidence="5" id="KW-1003">Cell membrane</keyword>
<dbReference type="GO" id="GO:0046677">
    <property type="term" value="P:response to antibiotic"/>
    <property type="evidence" value="ECO:0007669"/>
    <property type="project" value="UniProtKB-KW"/>
</dbReference>
<keyword evidence="12" id="KW-1185">Reference proteome</keyword>
<dbReference type="CDD" id="cd13143">
    <property type="entry name" value="MATE_MepA_like"/>
    <property type="match status" value="1"/>
</dbReference>
<feature type="transmembrane region" description="Helical" evidence="10">
    <location>
        <begin position="362"/>
        <end position="381"/>
    </location>
</feature>
<dbReference type="PANTHER" id="PTHR43823:SF3">
    <property type="entry name" value="MULTIDRUG EXPORT PROTEIN MEPA"/>
    <property type="match status" value="1"/>
</dbReference>
<evidence type="ECO:0000256" key="2">
    <source>
        <dbReference type="ARBA" id="ARBA00008417"/>
    </source>
</evidence>
<keyword evidence="9" id="KW-0046">Antibiotic resistance</keyword>
<feature type="transmembrane region" description="Helical" evidence="10">
    <location>
        <begin position="135"/>
        <end position="153"/>
    </location>
</feature>
<feature type="transmembrane region" description="Helical" evidence="10">
    <location>
        <begin position="61"/>
        <end position="82"/>
    </location>
</feature>
<dbReference type="EMBL" id="CP009515">
    <property type="protein sequence ID" value="AKB74903.1"/>
    <property type="molecule type" value="Genomic_DNA"/>
</dbReference>
<keyword evidence="8 10" id="KW-0472">Membrane</keyword>
<dbReference type="STRING" id="1434111.MSLAZ_1642"/>
<dbReference type="GeneID" id="24806397"/>
<feature type="transmembrane region" description="Helical" evidence="10">
    <location>
        <begin position="165"/>
        <end position="185"/>
    </location>
</feature>
<evidence type="ECO:0000313" key="12">
    <source>
        <dbReference type="Proteomes" id="UP000033072"/>
    </source>
</evidence>
<feature type="transmembrane region" description="Helical" evidence="10">
    <location>
        <begin position="234"/>
        <end position="257"/>
    </location>
</feature>
<comment type="similarity">
    <text evidence="2">Belongs to the multi antimicrobial extrusion (MATE) (TC 2.A.66.1) family. MepA subfamily.</text>
</comment>
<dbReference type="PIRSF" id="PIRSF006603">
    <property type="entry name" value="DinF"/>
    <property type="match status" value="1"/>
</dbReference>
<reference evidence="11 12" key="1">
    <citation type="submission" date="2014-07" db="EMBL/GenBank/DDBJ databases">
        <title>Methanogenic archaea and the global carbon cycle.</title>
        <authorList>
            <person name="Henriksen J.R."/>
            <person name="Luke J."/>
            <person name="Reinhart S."/>
            <person name="Benedict M.N."/>
            <person name="Youngblut N.D."/>
            <person name="Metcalf M.E."/>
            <person name="Whitaker R.J."/>
            <person name="Metcalf W.W."/>
        </authorList>
    </citation>
    <scope>NUCLEOTIDE SEQUENCE [LARGE SCALE GENOMIC DNA]</scope>
    <source>
        <strain evidence="11 12">Z-7289</strain>
    </source>
</reference>
<dbReference type="OrthoDB" id="214119at2157"/>
<dbReference type="GO" id="GO:0005886">
    <property type="term" value="C:plasma membrane"/>
    <property type="evidence" value="ECO:0007669"/>
    <property type="project" value="UniProtKB-SubCell"/>
</dbReference>
<dbReference type="RefSeq" id="WP_048126089.1">
    <property type="nucleotide sequence ID" value="NZ_CP009515.1"/>
</dbReference>
<sequence>MVSDEEMRSGSILNLFWKFTFPTIVGVVIAGIQGIIDGFFIGNAVGSQGLAGITLTYPPYLVIIGAGVIIGIGSSSLTALELGKGNSKGALDIVNNAFPLCLLAGAIFTIGGLIFCKTSINLLGTSGNALNLAHEYLQIIFLGSVFMILNIALEPLVRNDGKPKLCMNILVAGIVVNVVLDYLFVMRMGMGMSGAAIATVTAFALSALMLMYYLFGSEAKLKLRVKSMRFKMGILLQILRAGLPSFVMQMSLALVLFVHNYMLLRYGSELAVSAYGIIGYVFSIFYMLFEGIALGVQPIIGFNYGAGHYERVSKTLKLTMLSCILVGVLGFLLVYFFSANIVHIFNRDDSELLKVTLRGMNIIMFSLLVEGTVLLTAIYYQSINRIRAALFIHLGKIFIFLFPLLFILPRFFGLDGVWSAAPATEYIMMVVVLVMLSKEFEFLRNNGKAIVKPKDTKHVVSVSRNNVKAGSEESKGFVTFRQVDKVKTS</sequence>
<evidence type="ECO:0000256" key="3">
    <source>
        <dbReference type="ARBA" id="ARBA00022106"/>
    </source>
</evidence>
<organism evidence="11 12">
    <name type="scientific">Methanosarcina lacustris Z-7289</name>
    <dbReference type="NCBI Taxonomy" id="1434111"/>
    <lineage>
        <taxon>Archaea</taxon>
        <taxon>Methanobacteriati</taxon>
        <taxon>Methanobacteriota</taxon>
        <taxon>Stenosarchaea group</taxon>
        <taxon>Methanomicrobia</taxon>
        <taxon>Methanosarcinales</taxon>
        <taxon>Methanosarcinaceae</taxon>
        <taxon>Methanosarcina</taxon>
    </lineage>
</organism>
<dbReference type="Proteomes" id="UP000033072">
    <property type="component" value="Chromosome"/>
</dbReference>
<dbReference type="InterPro" id="IPR048279">
    <property type="entry name" value="MdtK-like"/>
</dbReference>
<keyword evidence="4" id="KW-0813">Transport</keyword>